<dbReference type="Gene3D" id="3.30.390.60">
    <property type="entry name" value="Heat-inducible transcription repressor hrca homolog, domain 3"/>
    <property type="match status" value="1"/>
</dbReference>
<feature type="domain" description="Heat-inducible transcription repressor HrcA C-terminal" evidence="6">
    <location>
        <begin position="105"/>
        <end position="321"/>
    </location>
</feature>
<gene>
    <name evidence="5 7" type="primary">hrcA</name>
    <name evidence="7" type="ORF">E5Z56_04340</name>
</gene>
<dbReference type="GO" id="GO:0003677">
    <property type="term" value="F:DNA binding"/>
    <property type="evidence" value="ECO:0007669"/>
    <property type="project" value="InterPro"/>
</dbReference>
<keyword evidence="2 5" id="KW-0805">Transcription regulation</keyword>
<dbReference type="Gene3D" id="3.30.450.40">
    <property type="match status" value="1"/>
</dbReference>
<dbReference type="SUPFAM" id="SSF46785">
    <property type="entry name" value="Winged helix' DNA-binding domain"/>
    <property type="match status" value="1"/>
</dbReference>
<evidence type="ECO:0000259" key="6">
    <source>
        <dbReference type="Pfam" id="PF01628"/>
    </source>
</evidence>
<dbReference type="AlphaFoldDB" id="A0A4P8Y0F1"/>
<dbReference type="PANTHER" id="PTHR34824">
    <property type="entry name" value="HEAT-INDUCIBLE TRANSCRIPTION REPRESSOR HRCA"/>
    <property type="match status" value="1"/>
</dbReference>
<dbReference type="Proteomes" id="UP000301475">
    <property type="component" value="Chromosome"/>
</dbReference>
<dbReference type="InterPro" id="IPR021153">
    <property type="entry name" value="HrcA_C"/>
</dbReference>
<dbReference type="HAMAP" id="MF_00081">
    <property type="entry name" value="HrcA"/>
    <property type="match status" value="1"/>
</dbReference>
<accession>A0A4P8Y0F1</accession>
<evidence type="ECO:0000256" key="1">
    <source>
        <dbReference type="ARBA" id="ARBA00022491"/>
    </source>
</evidence>
<dbReference type="GO" id="GO:0045892">
    <property type="term" value="P:negative regulation of DNA-templated transcription"/>
    <property type="evidence" value="ECO:0007669"/>
    <property type="project" value="UniProtKB-UniRule"/>
</dbReference>
<keyword evidence="4 5" id="KW-0804">Transcription</keyword>
<evidence type="ECO:0000256" key="2">
    <source>
        <dbReference type="ARBA" id="ARBA00023015"/>
    </source>
</evidence>
<name>A0A4P8Y0F1_9FIRM</name>
<keyword evidence="3 5" id="KW-0346">Stress response</keyword>
<dbReference type="RefSeq" id="WP_138156695.1">
    <property type="nucleotide sequence ID" value="NZ_CP039381.1"/>
</dbReference>
<dbReference type="InterPro" id="IPR023120">
    <property type="entry name" value="WHTH_transcript_rep_HrcA_IDD"/>
</dbReference>
<dbReference type="EMBL" id="CP039381">
    <property type="protein sequence ID" value="QCT06638.1"/>
    <property type="molecule type" value="Genomic_DNA"/>
</dbReference>
<evidence type="ECO:0000256" key="3">
    <source>
        <dbReference type="ARBA" id="ARBA00023016"/>
    </source>
</evidence>
<dbReference type="KEGG" id="ruj:E5Z56_04340"/>
<evidence type="ECO:0000256" key="4">
    <source>
        <dbReference type="ARBA" id="ARBA00023163"/>
    </source>
</evidence>
<reference evidence="7 8" key="1">
    <citation type="submission" date="2019-04" db="EMBL/GenBank/DDBJ databases">
        <authorList>
            <person name="Embree M."/>
            <person name="Gaffney J.R."/>
        </authorList>
    </citation>
    <scope>NUCLEOTIDE SEQUENCE [LARGE SCALE GENOMIC DNA]</scope>
    <source>
        <strain evidence="7 8">JE7A12</strain>
    </source>
</reference>
<dbReference type="Pfam" id="PF01628">
    <property type="entry name" value="HrcA"/>
    <property type="match status" value="1"/>
</dbReference>
<comment type="function">
    <text evidence="5">Negative regulator of class I heat shock genes (grpE-dnaK-dnaJ and groELS operons). Prevents heat-shock induction of these operons.</text>
</comment>
<dbReference type="PANTHER" id="PTHR34824:SF1">
    <property type="entry name" value="HEAT-INDUCIBLE TRANSCRIPTION REPRESSOR HRCA"/>
    <property type="match status" value="1"/>
</dbReference>
<dbReference type="Gene3D" id="1.10.10.10">
    <property type="entry name" value="Winged helix-like DNA-binding domain superfamily/Winged helix DNA-binding domain"/>
    <property type="match status" value="1"/>
</dbReference>
<dbReference type="InterPro" id="IPR002571">
    <property type="entry name" value="HrcA"/>
</dbReference>
<comment type="similarity">
    <text evidence="5">Belongs to the HrcA family.</text>
</comment>
<dbReference type="OrthoDB" id="9783139at2"/>
<dbReference type="InterPro" id="IPR036390">
    <property type="entry name" value="WH_DNA-bd_sf"/>
</dbReference>
<proteinExistence type="inferred from homology"/>
<evidence type="ECO:0000313" key="7">
    <source>
        <dbReference type="EMBL" id="QCT06638.1"/>
    </source>
</evidence>
<dbReference type="InterPro" id="IPR036388">
    <property type="entry name" value="WH-like_DNA-bd_sf"/>
</dbReference>
<organism evidence="7 8">
    <name type="scientific">Ruminococcus bovis</name>
    <dbReference type="NCBI Taxonomy" id="2564099"/>
    <lineage>
        <taxon>Bacteria</taxon>
        <taxon>Bacillati</taxon>
        <taxon>Bacillota</taxon>
        <taxon>Clostridia</taxon>
        <taxon>Eubacteriales</taxon>
        <taxon>Oscillospiraceae</taxon>
        <taxon>Ruminococcus</taxon>
    </lineage>
</organism>
<dbReference type="PIRSF" id="PIRSF005485">
    <property type="entry name" value="HrcA"/>
    <property type="match status" value="1"/>
</dbReference>
<keyword evidence="8" id="KW-1185">Reference proteome</keyword>
<keyword evidence="1 5" id="KW-0678">Repressor</keyword>
<evidence type="ECO:0000313" key="8">
    <source>
        <dbReference type="Proteomes" id="UP000301475"/>
    </source>
</evidence>
<protein>
    <recommendedName>
        <fullName evidence="5">Heat-inducible transcription repressor HrcA</fullName>
    </recommendedName>
</protein>
<dbReference type="SUPFAM" id="SSF55781">
    <property type="entry name" value="GAF domain-like"/>
    <property type="match status" value="1"/>
</dbReference>
<dbReference type="NCBIfam" id="TIGR00331">
    <property type="entry name" value="hrcA"/>
    <property type="match status" value="1"/>
</dbReference>
<evidence type="ECO:0000256" key="5">
    <source>
        <dbReference type="HAMAP-Rule" id="MF_00081"/>
    </source>
</evidence>
<sequence>MGLSDRKKKILSCVVESYIADGEAVGSKTLQAALDFEVSSATIRNEMAALENEGYLIQPHTSAGRIPSQKGYRYYIDNLMEKTELNPRFTQYADSYLRKRAESPESVLNAASTLLTELTGLPSVATTPPEGNSRVHKLRFVQTGRYTGMVVLITSTGMVKSQLFRTEFVLTPDMLRVFDEALNKSFAGLPLKDITKAFIQTTALGFGELSFFMPNVLLAIRDAAKEASHISVAESGMTKLLFLNDFDIFSARDILKFLSDKNNVSELLTMNTGTKVIIGEESGKYELSNSGIVVSRYNLGGSMAGAVAVIGPQRMSYKDIVSATEYVADKSGELISELLEAD</sequence>
<dbReference type="InterPro" id="IPR029016">
    <property type="entry name" value="GAF-like_dom_sf"/>
</dbReference>